<keyword evidence="1" id="KW-0560">Oxidoreductase</keyword>
<proteinExistence type="predicted"/>
<evidence type="ECO:0000313" key="4">
    <source>
        <dbReference type="Proteomes" id="UP001179280"/>
    </source>
</evidence>
<evidence type="ECO:0000256" key="1">
    <source>
        <dbReference type="ARBA" id="ARBA00023002"/>
    </source>
</evidence>
<dbReference type="EMBL" id="JAFBCV010000005">
    <property type="protein sequence ID" value="MBM7838699.1"/>
    <property type="molecule type" value="Genomic_DNA"/>
</dbReference>
<dbReference type="SUPFAM" id="SSF50475">
    <property type="entry name" value="FMN-binding split barrel"/>
    <property type="match status" value="1"/>
</dbReference>
<dbReference type="Proteomes" id="UP001179280">
    <property type="component" value="Unassembled WGS sequence"/>
</dbReference>
<keyword evidence="4" id="KW-1185">Reference proteome</keyword>
<dbReference type="PANTHER" id="PTHR30466">
    <property type="entry name" value="FLAVIN REDUCTASE"/>
    <property type="match status" value="1"/>
</dbReference>
<dbReference type="PANTHER" id="PTHR30466:SF1">
    <property type="entry name" value="FMN REDUCTASE (NADH) RUTF"/>
    <property type="match status" value="1"/>
</dbReference>
<dbReference type="RefSeq" id="WP_035418154.1">
    <property type="nucleotide sequence ID" value="NZ_JAFBCV010000005.1"/>
</dbReference>
<reference evidence="3" key="1">
    <citation type="submission" date="2021-01" db="EMBL/GenBank/DDBJ databases">
        <title>Genomic Encyclopedia of Type Strains, Phase IV (KMG-IV): sequencing the most valuable type-strain genomes for metagenomic binning, comparative biology and taxonomic classification.</title>
        <authorList>
            <person name="Goeker M."/>
        </authorList>
    </citation>
    <scope>NUCLEOTIDE SEQUENCE</scope>
    <source>
        <strain evidence="3">DSM 21943</strain>
    </source>
</reference>
<comment type="caution">
    <text evidence="3">The sequence shown here is derived from an EMBL/GenBank/DDBJ whole genome shotgun (WGS) entry which is preliminary data.</text>
</comment>
<feature type="domain" description="Flavin reductase like" evidence="2">
    <location>
        <begin position="10"/>
        <end position="149"/>
    </location>
</feature>
<organism evidence="3 4">
    <name type="scientific">Shouchella xiaoxiensis</name>
    <dbReference type="NCBI Taxonomy" id="766895"/>
    <lineage>
        <taxon>Bacteria</taxon>
        <taxon>Bacillati</taxon>
        <taxon>Bacillota</taxon>
        <taxon>Bacilli</taxon>
        <taxon>Bacillales</taxon>
        <taxon>Bacillaceae</taxon>
        <taxon>Shouchella</taxon>
    </lineage>
</organism>
<sequence length="150" mass="16573">MDDRLFKTAMGKFATGVTVVTTEWENENHGMTANAFMSVSLDPKLVLISVANNARIKPMIEDTKAFAISILADDHADVSMHFARQKEKEDISFVNFGGVPTIDGAIATIVCDLHDTSLQGDHTLFIGKVRDVAVNDRKPLVYYQGSYKHI</sequence>
<dbReference type="SMART" id="SM00903">
    <property type="entry name" value="Flavin_Reduct"/>
    <property type="match status" value="1"/>
</dbReference>
<dbReference type="InterPro" id="IPR012349">
    <property type="entry name" value="Split_barrel_FMN-bd"/>
</dbReference>
<dbReference type="InterPro" id="IPR002563">
    <property type="entry name" value="Flavin_Rdtase-like_dom"/>
</dbReference>
<evidence type="ECO:0000313" key="3">
    <source>
        <dbReference type="EMBL" id="MBM7838699.1"/>
    </source>
</evidence>
<dbReference type="Pfam" id="PF01613">
    <property type="entry name" value="Flavin_Reduct"/>
    <property type="match status" value="1"/>
</dbReference>
<evidence type="ECO:0000259" key="2">
    <source>
        <dbReference type="SMART" id="SM00903"/>
    </source>
</evidence>
<dbReference type="Gene3D" id="2.30.110.10">
    <property type="entry name" value="Electron Transport, Fmn-binding Protein, Chain A"/>
    <property type="match status" value="1"/>
</dbReference>
<dbReference type="InterPro" id="IPR050268">
    <property type="entry name" value="NADH-dep_flavin_reductase"/>
</dbReference>
<gene>
    <name evidence="3" type="ORF">JOC54_001958</name>
</gene>
<protein>
    <submittedName>
        <fullName evidence="3">Flavin reductase (DIM6/NTAB) family NADH-FMN oxidoreductase RutF</fullName>
    </submittedName>
</protein>
<name>A0ABS2ST52_9BACI</name>
<accession>A0ABS2ST52</accession>